<keyword evidence="2" id="KW-1185">Reference proteome</keyword>
<evidence type="ECO:0000313" key="2">
    <source>
        <dbReference type="Proteomes" id="UP000076852"/>
    </source>
</evidence>
<dbReference type="EMBL" id="CP014578">
    <property type="protein sequence ID" value="ANB72638.1"/>
    <property type="molecule type" value="Genomic_DNA"/>
</dbReference>
<dbReference type="Proteomes" id="UP000076852">
    <property type="component" value="Chromosome 1"/>
</dbReference>
<dbReference type="KEGG" id="buz:AYM40_09855"/>
<evidence type="ECO:0000313" key="1">
    <source>
        <dbReference type="EMBL" id="ANB72638.1"/>
    </source>
</evidence>
<sequence>MLRITVELLPGGHESGRRILAHADISNVKSGALANYEVELHDDILGNIGAASLTGYPRMAASVWDLVARCITVVLSGQEELPPRPQSPDVPIHRSYGGSGIPYVRLREIPEPARTLFQRNLAGSTRPLVEDDPEPMDCAHLSDWTDFLAGWR</sequence>
<organism evidence="1 2">
    <name type="scientific">Paraburkholderia phytofirmans OLGA172</name>
    <dbReference type="NCBI Taxonomy" id="1417228"/>
    <lineage>
        <taxon>Bacteria</taxon>
        <taxon>Pseudomonadati</taxon>
        <taxon>Pseudomonadota</taxon>
        <taxon>Betaproteobacteria</taxon>
        <taxon>Burkholderiales</taxon>
        <taxon>Burkholderiaceae</taxon>
        <taxon>Paraburkholderia</taxon>
    </lineage>
</organism>
<gene>
    <name evidence="1" type="ORF">AYM40_09855</name>
</gene>
<name>A0A160FKR1_9BURK</name>
<proteinExistence type="predicted"/>
<accession>A0A160FKR1</accession>
<dbReference type="AlphaFoldDB" id="A0A160FKR1"/>
<protein>
    <submittedName>
        <fullName evidence="1">Uncharacterized protein</fullName>
    </submittedName>
</protein>
<reference evidence="1 2" key="1">
    <citation type="journal article" date="2016" name="Gene">
        <title>PacBio SMRT assembly of a complex multi-replicon genome reveals chlorocatechol degradative operon in a region of genome plasticity.</title>
        <authorList>
            <person name="Ricker N."/>
            <person name="Shen S.Y."/>
            <person name="Goordial J."/>
            <person name="Jin S."/>
            <person name="Fulthorpe R.R."/>
        </authorList>
    </citation>
    <scope>NUCLEOTIDE SEQUENCE [LARGE SCALE GENOMIC DNA]</scope>
    <source>
        <strain evidence="1 2">OLGA172</strain>
    </source>
</reference>